<evidence type="ECO:0000313" key="2">
    <source>
        <dbReference type="Proteomes" id="UP000233535"/>
    </source>
</evidence>
<dbReference type="EMBL" id="MVDD01000010">
    <property type="protein sequence ID" value="PKQ61975.1"/>
    <property type="molecule type" value="Genomic_DNA"/>
</dbReference>
<sequence>MKIDIIKKVTALIFIWIQLNCLCCYSQNSTEKDVEMSKEVEEIIQLGKDSIVQMAIDLLGEKMRAENFAEIKVLTNGKEVFVSFLNPIKYLPINSVFYCDAGVGLLGQSGSIESLANPEGYSINEPFPFYQPNEDTKRNIQFVLEAIDNMEASDVDNFEDEMIIRENEEYYDISVVSEYVESWYKIKKVTGEMYDVGHAHLEPMSVEANDDEIYKEISFAE</sequence>
<reference evidence="1 2" key="1">
    <citation type="journal article" date="2017" name="Front. Microbiol.">
        <title>Labilibaculum manganireducens gen. nov., sp. nov. and Labilibaculum filiforme sp. nov., Novel Bacteroidetes Isolated from Subsurface Sediments of the Baltic Sea.</title>
        <authorList>
            <person name="Vandieken V."/>
            <person name="Marshall I.P."/>
            <person name="Niemann H."/>
            <person name="Engelen B."/>
            <person name="Cypionka H."/>
        </authorList>
    </citation>
    <scope>NUCLEOTIDE SEQUENCE [LARGE SCALE GENOMIC DNA]</scope>
    <source>
        <strain evidence="1 2">59.16B</strain>
    </source>
</reference>
<comment type="caution">
    <text evidence="1">The sequence shown here is derived from an EMBL/GenBank/DDBJ whole genome shotgun (WGS) entry which is preliminary data.</text>
</comment>
<evidence type="ECO:0000313" key="1">
    <source>
        <dbReference type="EMBL" id="PKQ61975.1"/>
    </source>
</evidence>
<proteinExistence type="predicted"/>
<protein>
    <submittedName>
        <fullName evidence="1">Uncharacterized protein</fullName>
    </submittedName>
</protein>
<gene>
    <name evidence="1" type="ORF">BZG02_13625</name>
</gene>
<organism evidence="1 2">
    <name type="scientific">Labilibaculum filiforme</name>
    <dbReference type="NCBI Taxonomy" id="1940526"/>
    <lineage>
        <taxon>Bacteria</taxon>
        <taxon>Pseudomonadati</taxon>
        <taxon>Bacteroidota</taxon>
        <taxon>Bacteroidia</taxon>
        <taxon>Marinilabiliales</taxon>
        <taxon>Marinifilaceae</taxon>
        <taxon>Labilibaculum</taxon>
    </lineage>
</organism>
<keyword evidence="2" id="KW-1185">Reference proteome</keyword>
<accession>A0A2N3HV76</accession>
<dbReference type="AlphaFoldDB" id="A0A2N3HV76"/>
<name>A0A2N3HV76_9BACT</name>
<dbReference type="Proteomes" id="UP000233535">
    <property type="component" value="Unassembled WGS sequence"/>
</dbReference>